<dbReference type="AlphaFoldDB" id="A0A8J6CB24"/>
<evidence type="ECO:0000256" key="1">
    <source>
        <dbReference type="SAM" id="Coils"/>
    </source>
</evidence>
<feature type="region of interest" description="Disordered" evidence="2">
    <location>
        <begin position="136"/>
        <end position="209"/>
    </location>
</feature>
<keyword evidence="4" id="KW-1185">Reference proteome</keyword>
<feature type="coiled-coil region" evidence="1">
    <location>
        <begin position="785"/>
        <end position="812"/>
    </location>
</feature>
<dbReference type="OrthoDB" id="2228at2759"/>
<evidence type="ECO:0000313" key="4">
    <source>
        <dbReference type="Proteomes" id="UP000751190"/>
    </source>
</evidence>
<feature type="compositionally biased region" description="Low complexity" evidence="2">
    <location>
        <begin position="311"/>
        <end position="320"/>
    </location>
</feature>
<evidence type="ECO:0000313" key="3">
    <source>
        <dbReference type="EMBL" id="KAG8466119.1"/>
    </source>
</evidence>
<accession>A0A8J6CB24</accession>
<organism evidence="3 4">
    <name type="scientific">Diacronema lutheri</name>
    <name type="common">Unicellular marine alga</name>
    <name type="synonym">Monochrysis lutheri</name>
    <dbReference type="NCBI Taxonomy" id="2081491"/>
    <lineage>
        <taxon>Eukaryota</taxon>
        <taxon>Haptista</taxon>
        <taxon>Haptophyta</taxon>
        <taxon>Pavlovophyceae</taxon>
        <taxon>Pavlovales</taxon>
        <taxon>Pavlovaceae</taxon>
        <taxon>Diacronema</taxon>
    </lineage>
</organism>
<reference evidence="3" key="1">
    <citation type="submission" date="2021-05" db="EMBL/GenBank/DDBJ databases">
        <title>The genome of the haptophyte Pavlova lutheri (Diacronema luteri, Pavlovales) - a model for lipid biosynthesis in eukaryotic algae.</title>
        <authorList>
            <person name="Hulatt C.J."/>
            <person name="Posewitz M.C."/>
        </authorList>
    </citation>
    <scope>NUCLEOTIDE SEQUENCE</scope>
    <source>
        <strain evidence="3">NIVA-4/92</strain>
    </source>
</reference>
<dbReference type="EMBL" id="JAGTXO010000008">
    <property type="protein sequence ID" value="KAG8466119.1"/>
    <property type="molecule type" value="Genomic_DNA"/>
</dbReference>
<evidence type="ECO:0008006" key="5">
    <source>
        <dbReference type="Google" id="ProtNLM"/>
    </source>
</evidence>
<name>A0A8J6CB24_DIALT</name>
<feature type="compositionally biased region" description="Low complexity" evidence="2">
    <location>
        <begin position="189"/>
        <end position="200"/>
    </location>
</feature>
<keyword evidence="1" id="KW-0175">Coiled coil</keyword>
<protein>
    <recommendedName>
        <fullName evidence="5">Sec1 family domain-containing protein 2</fullName>
    </recommendedName>
</protein>
<feature type="compositionally biased region" description="Gly residues" evidence="2">
    <location>
        <begin position="326"/>
        <end position="338"/>
    </location>
</feature>
<feature type="compositionally biased region" description="Acidic residues" evidence="2">
    <location>
        <begin position="151"/>
        <end position="181"/>
    </location>
</feature>
<evidence type="ECO:0000256" key="2">
    <source>
        <dbReference type="SAM" id="MobiDB-lite"/>
    </source>
</evidence>
<gene>
    <name evidence="3" type="ORF">KFE25_001875</name>
</gene>
<dbReference type="Proteomes" id="UP000751190">
    <property type="component" value="Unassembled WGS sequence"/>
</dbReference>
<comment type="caution">
    <text evidence="3">The sequence shown here is derived from an EMBL/GenBank/DDBJ whole genome shotgun (WGS) entry which is preliminary data.</text>
</comment>
<feature type="region of interest" description="Disordered" evidence="2">
    <location>
        <begin position="311"/>
        <end position="345"/>
    </location>
</feature>
<sequence length="941" mass="95645">MAPIAALSREALRRALGADARGAAVLVDEVAAQLLAENGGVALLLELGVASVVRLHAQSPRVARHQVVSLPGAPPPTHAVVLCTQPVDGLGALLDHAIDRAFERCVVLCSLASLAEHDATPDEGCARRRASEALAVRGAGEAGSAVRGEAGGEDEDAELDSDDAGEDGADDDGDGDDDGDDDARHSRAAHGAARSAPGASPVGDGLTTDDPAKYDIGHILAQHQARWSSLLAMPVTARLLRACMLPLGADAFVLAGHHDAFPLLPADAQALAEAGEVERMRWLAAREVCASADGAIAPRAGAGAALDTRGVGAGTPPVGAGRRGDVGGWHGSGEGEGGSTHAPPRDFDWEQLPPAAAASLDSLAHSLLAAVSTLGARSEFFAIGDSARLLARRMHTLPLGNALARAAAAELGDAAADARGAGAAAGPDGSAAPSDDAARVAFSRQSVAVVLVDRTLDMVTPMLSPSGVLDQLALGMQAAASDWRSSECAHLPAALGGSGTHGGGASNAAALPLAQWRADPLAAALADELLLARTGTDALLCVRDALLGAIASGRALRERIPRAADARHAPLVERATVEGSAQLAAQLRGALNGVHGANADGDGGPDDPDAHGAALRLSCVLELSEHVLRWLQSQHAQAADAQPTTLRDAQRALQLSAADGTAVRHDEICARLISRIGLVHNHTAAVSARSGEGPSLWEEVALVAAAFSLVGVGDGGGGLSAEHGKRIRNALLQACLRDPPASLCQLGVVSSAPPLCGAAGGVESAEVESAEVESAEVESAEVESAEVESAEVESAEANLKQLSAALDEALRQLMARLRSCARAREQLTTFRSLVGGSQVRGGAASDGAAGSVSPPQPFQPLVRQLVRHLLPAKGEHARAALSADVRHVSTSLGSLLQSGFSLLGVPSSRHVHPAQHTHVLVFVLGGISCAEAREAISRAAW</sequence>
<proteinExistence type="predicted"/>